<dbReference type="SMART" id="SM00116">
    <property type="entry name" value="CBS"/>
    <property type="match status" value="2"/>
</dbReference>
<accession>A0ABQ2D645</accession>
<dbReference type="EMBL" id="BMOD01000012">
    <property type="protein sequence ID" value="GGJ42589.1"/>
    <property type="molecule type" value="Genomic_DNA"/>
</dbReference>
<keyword evidence="1 2" id="KW-0129">CBS domain</keyword>
<dbReference type="Gene3D" id="3.10.580.10">
    <property type="entry name" value="CBS-domain"/>
    <property type="match status" value="1"/>
</dbReference>
<reference evidence="5" key="1">
    <citation type="journal article" date="2019" name="Int. J. Syst. Evol. Microbiol.">
        <title>The Global Catalogue of Microorganisms (GCM) 10K type strain sequencing project: providing services to taxonomists for standard genome sequencing and annotation.</title>
        <authorList>
            <consortium name="The Broad Institute Genomics Platform"/>
            <consortium name="The Broad Institute Genome Sequencing Center for Infectious Disease"/>
            <person name="Wu L."/>
            <person name="Ma J."/>
        </authorList>
    </citation>
    <scope>NUCLEOTIDE SEQUENCE [LARGE SCALE GENOMIC DNA]</scope>
    <source>
        <strain evidence="5">JCM 14370</strain>
    </source>
</reference>
<dbReference type="Pfam" id="PF00571">
    <property type="entry name" value="CBS"/>
    <property type="match status" value="2"/>
</dbReference>
<dbReference type="PROSITE" id="PS51371">
    <property type="entry name" value="CBS"/>
    <property type="match status" value="2"/>
</dbReference>
<organism evidence="4 5">
    <name type="scientific">Deinococcus roseus</name>
    <dbReference type="NCBI Taxonomy" id="392414"/>
    <lineage>
        <taxon>Bacteria</taxon>
        <taxon>Thermotogati</taxon>
        <taxon>Deinococcota</taxon>
        <taxon>Deinococci</taxon>
        <taxon>Deinococcales</taxon>
        <taxon>Deinococcaceae</taxon>
        <taxon>Deinococcus</taxon>
    </lineage>
</organism>
<evidence type="ECO:0000313" key="5">
    <source>
        <dbReference type="Proteomes" id="UP000632222"/>
    </source>
</evidence>
<sequence>MLVQERMTRNPLTVAPSTPALEAAARLKISRLHVLPVVAHGKLVGVVKERDLEDAAHRQAELQQQQLEQVGQHDSLPYLFTRLLLQNLTVQDVMAESTAELVPTMTLAQAARTLLTHHVLGLPVVQNGDLVGVLTVSDLLGALAETDPQVQA</sequence>
<dbReference type="InterPro" id="IPR051257">
    <property type="entry name" value="Diverse_CBS-Domain"/>
</dbReference>
<dbReference type="InterPro" id="IPR000644">
    <property type="entry name" value="CBS_dom"/>
</dbReference>
<dbReference type="RefSeq" id="WP_189003906.1">
    <property type="nucleotide sequence ID" value="NZ_BMOD01000012.1"/>
</dbReference>
<evidence type="ECO:0000259" key="3">
    <source>
        <dbReference type="PROSITE" id="PS51371"/>
    </source>
</evidence>
<evidence type="ECO:0000256" key="1">
    <source>
        <dbReference type="ARBA" id="ARBA00023122"/>
    </source>
</evidence>
<dbReference type="Proteomes" id="UP000632222">
    <property type="component" value="Unassembled WGS sequence"/>
</dbReference>
<gene>
    <name evidence="4" type="ORF">GCM10008938_30920</name>
</gene>
<dbReference type="PANTHER" id="PTHR43080">
    <property type="entry name" value="CBS DOMAIN-CONTAINING PROTEIN CBSX3, MITOCHONDRIAL"/>
    <property type="match status" value="1"/>
</dbReference>
<dbReference type="SUPFAM" id="SSF54631">
    <property type="entry name" value="CBS-domain pair"/>
    <property type="match status" value="1"/>
</dbReference>
<feature type="domain" description="CBS" evidence="3">
    <location>
        <begin position="7"/>
        <end position="62"/>
    </location>
</feature>
<evidence type="ECO:0000256" key="2">
    <source>
        <dbReference type="PROSITE-ProRule" id="PRU00703"/>
    </source>
</evidence>
<keyword evidence="5" id="KW-1185">Reference proteome</keyword>
<dbReference type="PANTHER" id="PTHR43080:SF2">
    <property type="entry name" value="CBS DOMAIN-CONTAINING PROTEIN"/>
    <property type="match status" value="1"/>
</dbReference>
<feature type="domain" description="CBS" evidence="3">
    <location>
        <begin position="94"/>
        <end position="149"/>
    </location>
</feature>
<name>A0ABQ2D645_9DEIO</name>
<evidence type="ECO:0000313" key="4">
    <source>
        <dbReference type="EMBL" id="GGJ42589.1"/>
    </source>
</evidence>
<dbReference type="InterPro" id="IPR046342">
    <property type="entry name" value="CBS_dom_sf"/>
</dbReference>
<protein>
    <recommendedName>
        <fullName evidence="3">CBS domain-containing protein</fullName>
    </recommendedName>
</protein>
<proteinExistence type="predicted"/>
<comment type="caution">
    <text evidence="4">The sequence shown here is derived from an EMBL/GenBank/DDBJ whole genome shotgun (WGS) entry which is preliminary data.</text>
</comment>